<keyword evidence="2" id="KW-1185">Reference proteome</keyword>
<accession>A0A3N4M626</accession>
<dbReference type="EMBL" id="RMBX01000015">
    <property type="protein sequence ID" value="RPD38578.1"/>
    <property type="molecule type" value="Genomic_DNA"/>
</dbReference>
<evidence type="ECO:0000313" key="2">
    <source>
        <dbReference type="Proteomes" id="UP000279089"/>
    </source>
</evidence>
<comment type="caution">
    <text evidence="1">The sequence shown here is derived from an EMBL/GenBank/DDBJ whole genome shotgun (WGS) entry which is preliminary data.</text>
</comment>
<dbReference type="Proteomes" id="UP000279089">
    <property type="component" value="Unassembled WGS sequence"/>
</dbReference>
<reference evidence="2" key="1">
    <citation type="submission" date="2018-11" db="EMBL/GenBank/DDBJ databases">
        <title>Chitinophaga lutea sp.nov., isolate from arsenic contaminated soil.</title>
        <authorList>
            <person name="Zong Y."/>
        </authorList>
    </citation>
    <scope>NUCLEOTIDE SEQUENCE [LARGE SCALE GENOMIC DNA]</scope>
    <source>
        <strain evidence="2">YLT18</strain>
    </source>
</reference>
<gene>
    <name evidence="1" type="ORF">EG028_25270</name>
</gene>
<dbReference type="AlphaFoldDB" id="A0A3N4M626"/>
<protein>
    <submittedName>
        <fullName evidence="1">Uncharacterized protein</fullName>
    </submittedName>
</protein>
<organism evidence="1 2">
    <name type="scientific">Chitinophaga barathri</name>
    <dbReference type="NCBI Taxonomy" id="1647451"/>
    <lineage>
        <taxon>Bacteria</taxon>
        <taxon>Pseudomonadati</taxon>
        <taxon>Bacteroidota</taxon>
        <taxon>Chitinophagia</taxon>
        <taxon>Chitinophagales</taxon>
        <taxon>Chitinophagaceae</taxon>
        <taxon>Chitinophaga</taxon>
    </lineage>
</organism>
<proteinExistence type="predicted"/>
<evidence type="ECO:0000313" key="1">
    <source>
        <dbReference type="EMBL" id="RPD38578.1"/>
    </source>
</evidence>
<name>A0A3N4M626_9BACT</name>
<sequence>MHKAFPAYTKVIVKAVLIPHAKHREIQADVIGTHPAIVVATVKEQGEVTNVVYRCFSHAHSVL</sequence>